<keyword evidence="1" id="KW-0812">Transmembrane</keyword>
<proteinExistence type="predicted"/>
<feature type="transmembrane region" description="Helical" evidence="1">
    <location>
        <begin position="206"/>
        <end position="224"/>
    </location>
</feature>
<protein>
    <submittedName>
        <fullName evidence="3">Ion_trans domain-containing protein</fullName>
    </submittedName>
</protein>
<dbReference type="Proteomes" id="UP000095287">
    <property type="component" value="Unplaced"/>
</dbReference>
<evidence type="ECO:0000313" key="2">
    <source>
        <dbReference type="Proteomes" id="UP000095287"/>
    </source>
</evidence>
<dbReference type="InterPro" id="IPR015449">
    <property type="entry name" value="K_chnl_Ca-activ_SK"/>
</dbReference>
<sequence>MCPPRPPALVTPPVSNATWLCQRAGADLRRDEIVDFALRSFRENEPFGENRRLTVHGKGYGVKIKEDPESTYEKFKQRRRMLEQKLKLCDWSFFLAVVGIVLAIVDVEINALDDSYVKLSTCLRIIIVFSTFLLDALVIGYHLIEVKISLTETGHNQWSLGFGTERVFRLITELIICSICPYPGTGAVTWPLLGFHPQHTPRTVDIPVHVLLVIPMFLRLYIACRFMVLHSSMFQVGSKCFSGCEETSSAKILSPIKYSK</sequence>
<keyword evidence="1" id="KW-1133">Transmembrane helix</keyword>
<feature type="transmembrane region" description="Helical" evidence="1">
    <location>
        <begin position="88"/>
        <end position="105"/>
    </location>
</feature>
<dbReference type="Pfam" id="PF03530">
    <property type="entry name" value="SK_channel"/>
    <property type="match status" value="1"/>
</dbReference>
<evidence type="ECO:0000313" key="3">
    <source>
        <dbReference type="WBParaSite" id="L893_g28994.t1"/>
    </source>
</evidence>
<feature type="transmembrane region" description="Helical" evidence="1">
    <location>
        <begin position="167"/>
        <end position="186"/>
    </location>
</feature>
<dbReference type="GO" id="GO:0016020">
    <property type="term" value="C:membrane"/>
    <property type="evidence" value="ECO:0007669"/>
    <property type="project" value="InterPro"/>
</dbReference>
<feature type="transmembrane region" description="Helical" evidence="1">
    <location>
        <begin position="125"/>
        <end position="146"/>
    </location>
</feature>
<dbReference type="PANTHER" id="PTHR10153">
    <property type="entry name" value="SMALL CONDUCTANCE CALCIUM-ACTIVATED POTASSIUM CHANNEL"/>
    <property type="match status" value="1"/>
</dbReference>
<evidence type="ECO:0000256" key="1">
    <source>
        <dbReference type="SAM" id="Phobius"/>
    </source>
</evidence>
<keyword evidence="2" id="KW-1185">Reference proteome</keyword>
<name>A0A1I7ZRX3_9BILA</name>
<reference evidence="3" key="1">
    <citation type="submission" date="2016-11" db="UniProtKB">
        <authorList>
            <consortium name="WormBaseParasite"/>
        </authorList>
    </citation>
    <scope>IDENTIFICATION</scope>
</reference>
<organism evidence="2 3">
    <name type="scientific">Steinernema glaseri</name>
    <dbReference type="NCBI Taxonomy" id="37863"/>
    <lineage>
        <taxon>Eukaryota</taxon>
        <taxon>Metazoa</taxon>
        <taxon>Ecdysozoa</taxon>
        <taxon>Nematoda</taxon>
        <taxon>Chromadorea</taxon>
        <taxon>Rhabditida</taxon>
        <taxon>Tylenchina</taxon>
        <taxon>Panagrolaimomorpha</taxon>
        <taxon>Strongyloidoidea</taxon>
        <taxon>Steinernematidae</taxon>
        <taxon>Steinernema</taxon>
    </lineage>
</organism>
<dbReference type="GO" id="GO:0016286">
    <property type="term" value="F:small conductance calcium-activated potassium channel activity"/>
    <property type="evidence" value="ECO:0007669"/>
    <property type="project" value="InterPro"/>
</dbReference>
<accession>A0A1I7ZRX3</accession>
<keyword evidence="1" id="KW-0472">Membrane</keyword>
<dbReference type="WBParaSite" id="L893_g28994.t1">
    <property type="protein sequence ID" value="L893_g28994.t1"/>
    <property type="gene ID" value="L893_g28994"/>
</dbReference>
<dbReference type="AlphaFoldDB" id="A0A1I7ZRX3"/>